<dbReference type="Proteomes" id="UP000030686">
    <property type="component" value="Unassembled WGS sequence"/>
</dbReference>
<keyword evidence="2" id="KW-1185">Reference proteome</keyword>
<sequence>MTTSRSRRGIFGRPGTADNLDPVIAPGLNIFSIFLAPKCHESEDILAKTGQPYQINLFGGVEHEFAVCADITKLTIRFAKQSDFFVGSCMV</sequence>
<accession>W6PRT8</accession>
<evidence type="ECO:0000313" key="2">
    <source>
        <dbReference type="Proteomes" id="UP000030686"/>
    </source>
</evidence>
<dbReference type="AlphaFoldDB" id="W6PRT8"/>
<dbReference type="OrthoDB" id="17560at2759"/>
<reference evidence="1" key="1">
    <citation type="journal article" date="2014" name="Nat. Commun.">
        <title>Multiple recent horizontal transfers of a large genomic region in cheese making fungi.</title>
        <authorList>
            <person name="Cheeseman K."/>
            <person name="Ropars J."/>
            <person name="Renault P."/>
            <person name="Dupont J."/>
            <person name="Gouzy J."/>
            <person name="Branca A."/>
            <person name="Abraham A.L."/>
            <person name="Ceppi M."/>
            <person name="Conseiller E."/>
            <person name="Debuchy R."/>
            <person name="Malagnac F."/>
            <person name="Goarin A."/>
            <person name="Silar P."/>
            <person name="Lacoste S."/>
            <person name="Sallet E."/>
            <person name="Bensimon A."/>
            <person name="Giraud T."/>
            <person name="Brygoo Y."/>
        </authorList>
    </citation>
    <scope>NUCLEOTIDE SEQUENCE [LARGE SCALE GENOMIC DNA]</scope>
    <source>
        <strain evidence="1">FM164</strain>
    </source>
</reference>
<organism evidence="1 2">
    <name type="scientific">Penicillium roqueforti (strain FM164)</name>
    <dbReference type="NCBI Taxonomy" id="1365484"/>
    <lineage>
        <taxon>Eukaryota</taxon>
        <taxon>Fungi</taxon>
        <taxon>Dikarya</taxon>
        <taxon>Ascomycota</taxon>
        <taxon>Pezizomycotina</taxon>
        <taxon>Eurotiomycetes</taxon>
        <taxon>Eurotiomycetidae</taxon>
        <taxon>Eurotiales</taxon>
        <taxon>Aspergillaceae</taxon>
        <taxon>Penicillium</taxon>
    </lineage>
</organism>
<dbReference type="EMBL" id="HG792015">
    <property type="protein sequence ID" value="CDM26913.1"/>
    <property type="molecule type" value="Genomic_DNA"/>
</dbReference>
<dbReference type="STRING" id="1365484.W6PRT8"/>
<evidence type="ECO:0000313" key="1">
    <source>
        <dbReference type="EMBL" id="CDM26913.1"/>
    </source>
</evidence>
<name>W6PRT8_PENRF</name>
<gene>
    <name evidence="1" type="ORF">PROQFM164_S01g000722</name>
</gene>
<protein>
    <submittedName>
        <fullName evidence="1">Genomic scaffold, ProqFM164S01</fullName>
    </submittedName>
</protein>
<proteinExistence type="predicted"/>